<name>A0A075FQ90_9ARCH</name>
<dbReference type="EMBL" id="KF900345">
    <property type="protein sequence ID" value="AIE91686.1"/>
    <property type="molecule type" value="Genomic_DNA"/>
</dbReference>
<proteinExistence type="predicted"/>
<dbReference type="PANTHER" id="PTHR40045">
    <property type="entry name" value="YCGG FAMILY PROTEIN"/>
    <property type="match status" value="1"/>
</dbReference>
<dbReference type="NCBIfam" id="NF041366">
    <property type="entry name" value="GntA_guanitoxin"/>
    <property type="match status" value="1"/>
</dbReference>
<evidence type="ECO:0000313" key="1">
    <source>
        <dbReference type="EMBL" id="AIE91686.1"/>
    </source>
</evidence>
<protein>
    <recommendedName>
        <fullName evidence="2">YqcI/YcgG family protein</fullName>
    </recommendedName>
</protein>
<accession>A0A075FQ90</accession>
<dbReference type="AlphaFoldDB" id="A0A075FQ90"/>
<dbReference type="PANTHER" id="PTHR40045:SF1">
    <property type="entry name" value="YQCI_YCGG FAMILY PROTEIN"/>
    <property type="match status" value="1"/>
</dbReference>
<dbReference type="InterPro" id="IPR014988">
    <property type="entry name" value="Uncharacterised_YqcI/YcgG"/>
</dbReference>
<organism evidence="1">
    <name type="scientific">uncultured marine thaumarchaeote AD1000_14_F02</name>
    <dbReference type="NCBI Taxonomy" id="1455892"/>
    <lineage>
        <taxon>Archaea</taxon>
        <taxon>Nitrososphaerota</taxon>
        <taxon>environmental samples</taxon>
    </lineage>
</organism>
<evidence type="ECO:0008006" key="2">
    <source>
        <dbReference type="Google" id="ProtNLM"/>
    </source>
</evidence>
<reference evidence="1" key="1">
    <citation type="journal article" date="2014" name="Genome Biol. Evol.">
        <title>Pangenome evidence for extensive interdomain horizontal transfer affecting lineage core and shell genes in uncultured planktonic thaumarchaeota and euryarchaeota.</title>
        <authorList>
            <person name="Deschamps P."/>
            <person name="Zivanovic Y."/>
            <person name="Moreira D."/>
            <person name="Rodriguez-Valera F."/>
            <person name="Lopez-Garcia P."/>
        </authorList>
    </citation>
    <scope>NUCLEOTIDE SEQUENCE</scope>
</reference>
<dbReference type="Pfam" id="PF08892">
    <property type="entry name" value="YqcI_YcgG"/>
    <property type="match status" value="1"/>
</dbReference>
<sequence length="221" mass="25235">MSLLKPNLSAQLSEFIAQPAFPCAGAKTALTKDQVHVKQYDDLSCEMNNIDMLSDIYDFIHQFNMEKDIYSSLVFTFELPEVLNETVFDKLLWRKLQQLHEIDACINDWDENVADDPHHPNFSFSLGGCAFFIIGLHPAASRKSRRFSRPALVFNLHAQFEALKEQGKFTPLRDHIREQDAIFCGSKNTLLDNHGESSEALQYSGKQQPKNWQCPFHAASN</sequence>